<protein>
    <submittedName>
        <fullName evidence="1">Uncharacterized protein</fullName>
    </submittedName>
</protein>
<evidence type="ECO:0000313" key="2">
    <source>
        <dbReference type="Proteomes" id="UP000436522"/>
    </source>
</evidence>
<gene>
    <name evidence="1" type="ORF">So717_33480</name>
</gene>
<organism evidence="1 2">
    <name type="scientific">Roseobacter cerasinus</name>
    <dbReference type="NCBI Taxonomy" id="2602289"/>
    <lineage>
        <taxon>Bacteria</taxon>
        <taxon>Pseudomonadati</taxon>
        <taxon>Pseudomonadota</taxon>
        <taxon>Alphaproteobacteria</taxon>
        <taxon>Rhodobacterales</taxon>
        <taxon>Roseobacteraceae</taxon>
        <taxon>Roseobacter</taxon>
    </lineage>
</organism>
<dbReference type="Proteomes" id="UP000436522">
    <property type="component" value="Unassembled WGS sequence"/>
</dbReference>
<keyword evidence="2" id="KW-1185">Reference proteome</keyword>
<dbReference type="EMBL" id="BLIV01000007">
    <property type="protein sequence ID" value="GFE51595.1"/>
    <property type="molecule type" value="Genomic_DNA"/>
</dbReference>
<accession>A0A640VXC9</accession>
<evidence type="ECO:0000313" key="1">
    <source>
        <dbReference type="EMBL" id="GFE51595.1"/>
    </source>
</evidence>
<name>A0A640VXC9_9RHOB</name>
<sequence length="60" mass="7090">MRRTRRRKAPGPALLEKEILLRQIETCAIVIRDTELQRRDLWSDEARRSCDVPVGKEVCR</sequence>
<proteinExistence type="predicted"/>
<dbReference type="AlphaFoldDB" id="A0A640VXC9"/>
<reference evidence="1 2" key="1">
    <citation type="submission" date="2019-12" db="EMBL/GenBank/DDBJ databases">
        <title>Roseobacter cerasinus sp. nov., isolated from seawater around aquaculture.</title>
        <authorList>
            <person name="Muramatsu S."/>
            <person name="Takabe Y."/>
            <person name="Mori K."/>
            <person name="Takaichi S."/>
            <person name="Hanada S."/>
        </authorList>
    </citation>
    <scope>NUCLEOTIDE SEQUENCE [LARGE SCALE GENOMIC DNA]</scope>
    <source>
        <strain evidence="1 2">AI77</strain>
    </source>
</reference>
<comment type="caution">
    <text evidence="1">The sequence shown here is derived from an EMBL/GenBank/DDBJ whole genome shotgun (WGS) entry which is preliminary data.</text>
</comment>